<dbReference type="InterPro" id="IPR035979">
    <property type="entry name" value="RBD_domain_sf"/>
</dbReference>
<evidence type="ECO:0000313" key="11">
    <source>
        <dbReference type="Proteomes" id="UP000242525"/>
    </source>
</evidence>
<reference evidence="10" key="1">
    <citation type="submission" date="2014-03" db="EMBL/GenBank/DDBJ databases">
        <authorList>
            <person name="Casaregola S."/>
        </authorList>
    </citation>
    <scope>NUCLEOTIDE SEQUENCE [LARGE SCALE GENOMIC DNA]</scope>
    <source>
        <strain evidence="10">CLIB 918</strain>
    </source>
</reference>
<comment type="function">
    <text evidence="7">RNA-binding component of the eukaryotic translation initiation factor 3 (eIF-3) complex, which is involved in protein synthesis of a specialized repertoire of mRNAs and, together with other initiation factors, stimulates binding of mRNA and methionyl-tRNAi to the 40S ribosome. The eIF-3 complex specifically targets and initiates translation of a subset of mRNAs involved in cell proliferation.</text>
</comment>
<dbReference type="GO" id="GO:0033290">
    <property type="term" value="C:eukaryotic 48S preinitiation complex"/>
    <property type="evidence" value="ECO:0007669"/>
    <property type="project" value="UniProtKB-UniRule"/>
</dbReference>
<dbReference type="GO" id="GO:0005852">
    <property type="term" value="C:eukaryotic translation initiation factor 3 complex"/>
    <property type="evidence" value="ECO:0007669"/>
    <property type="project" value="UniProtKB-UniRule"/>
</dbReference>
<keyword evidence="11" id="KW-1185">Reference proteome</keyword>
<accession>A0A0J9XBQ9</accession>
<dbReference type="GO" id="GO:0003723">
    <property type="term" value="F:RNA binding"/>
    <property type="evidence" value="ECO:0007669"/>
    <property type="project" value="UniProtKB-UniRule"/>
</dbReference>
<dbReference type="InterPro" id="IPR011400">
    <property type="entry name" value="EIF3B"/>
</dbReference>
<dbReference type="Gene3D" id="3.30.70.330">
    <property type="match status" value="1"/>
</dbReference>
<dbReference type="GO" id="GO:0016282">
    <property type="term" value="C:eukaryotic 43S preinitiation complex"/>
    <property type="evidence" value="ECO:0007669"/>
    <property type="project" value="UniProtKB-UniRule"/>
</dbReference>
<evidence type="ECO:0000256" key="2">
    <source>
        <dbReference type="ARBA" id="ARBA00022490"/>
    </source>
</evidence>
<dbReference type="Pfam" id="PF00076">
    <property type="entry name" value="RRM_1"/>
    <property type="match status" value="1"/>
</dbReference>
<keyword evidence="2 7" id="KW-0963">Cytoplasm</keyword>
<keyword evidence="3 7" id="KW-0396">Initiation factor</keyword>
<dbReference type="SUPFAM" id="SSF82171">
    <property type="entry name" value="DPP6 N-terminal domain-like"/>
    <property type="match status" value="1"/>
</dbReference>
<dbReference type="CDD" id="cd12278">
    <property type="entry name" value="RRM_eIF3B"/>
    <property type="match status" value="1"/>
</dbReference>
<dbReference type="AlphaFoldDB" id="A0A0J9XBQ9"/>
<dbReference type="SMART" id="SM00360">
    <property type="entry name" value="RRM"/>
    <property type="match status" value="1"/>
</dbReference>
<gene>
    <name evidence="7" type="primary">PRT1</name>
    <name evidence="10" type="ORF">BN980_GECA09s01693g</name>
</gene>
<proteinExistence type="inferred from homology"/>
<dbReference type="SUPFAM" id="SSF54928">
    <property type="entry name" value="RNA-binding domain, RBD"/>
    <property type="match status" value="1"/>
</dbReference>
<evidence type="ECO:0000256" key="6">
    <source>
        <dbReference type="ARBA" id="ARBA00022917"/>
    </source>
</evidence>
<dbReference type="InterPro" id="IPR012677">
    <property type="entry name" value="Nucleotide-bd_a/b_plait_sf"/>
</dbReference>
<dbReference type="PANTHER" id="PTHR14068">
    <property type="entry name" value="EUKARYOTIC TRANSLATION INITIATION FACTOR 3 EIF3 -RELATED"/>
    <property type="match status" value="1"/>
</dbReference>
<evidence type="ECO:0000256" key="4">
    <source>
        <dbReference type="ARBA" id="ARBA00022574"/>
    </source>
</evidence>
<dbReference type="HAMAP" id="MF_03001">
    <property type="entry name" value="eIF3b"/>
    <property type="match status" value="1"/>
</dbReference>
<dbReference type="Gene3D" id="2.130.10.10">
    <property type="entry name" value="YVTN repeat-like/Quinoprotein amine dehydrogenase"/>
    <property type="match status" value="2"/>
</dbReference>
<sequence>MATDTRSLQDEELDIDVSDLERKYAVTLDEGLESFVVVDGAPKAPEAKVPVLTKVLKKLFGSVGTIKEDGFHMPVENGVTKGFLFIEYENPKQAAEAIKTYNHKRLDAKHTLLVNKLSDVERFGNDDTITEEFVPPAKTEFKPREHLRSWLTDPSAREQLFTHSNETITINWFKKTEEPKVAGNLYKVVEGPARWSPFGTYLATMYNFGVQLNGGPSFDILAQFLHYSVKAFHFSPNEKYLVTFSDSPIGSVNENDPENPKVPFSEQDVGNQVVVWDVLTQLPLRSFPLPTNSKGEKQQVSWPILKWSADSKYFARVTPGEQLSIYEAPSMGLLDKKSIKIPGIVDFAFAPTSVQTGNKGELEQILCYWTPEIGNQAARVSIMSVPSKKVIRTRNLFNVSDCKFHWQDQGKYLCVKVDRHTRTKKQIFTNLEFFRITEKDIPVEVIELKDIVINFAWEPKGDRFIVVSRPDVPSNEKPAPNSNNLSFYALERKKNMQSGWKVVQSFSKKSTTSIYWSPKGRFVVTSNFGVPGASQAVFEFWDFETEAKEDNTSPLVHILTSEYYGIVDLEWDPSGRYIALWSIKNQPGYKLLRFNGDLLYDKGVDYFRGLTWRPRPASVLSPKERRNVLKNLKDLSARFDEEDAMDADAAIRILVTKRRDALAYWRKWRKEVTDKLHAAHFPTEEEILKELESGSQVVEEVREEIIEETEEIIN</sequence>
<dbReference type="PANTHER" id="PTHR14068:SF0">
    <property type="entry name" value="EUKARYOTIC TRANSLATION INITIATION FACTOR 3 SUBUNIT B"/>
    <property type="match status" value="1"/>
</dbReference>
<dbReference type="OrthoDB" id="10250414at2759"/>
<dbReference type="GO" id="GO:0001732">
    <property type="term" value="P:formation of cytoplasmic translation initiation complex"/>
    <property type="evidence" value="ECO:0007669"/>
    <property type="project" value="UniProtKB-UniRule"/>
</dbReference>
<dbReference type="InterPro" id="IPR015943">
    <property type="entry name" value="WD40/YVTN_repeat-like_dom_sf"/>
</dbReference>
<keyword evidence="4" id="KW-0853">WD repeat</keyword>
<comment type="subcellular location">
    <subcellularLocation>
        <location evidence="1 7 8">Cytoplasm</location>
    </subcellularLocation>
</comment>
<dbReference type="Pfam" id="PF08662">
    <property type="entry name" value="eIF2A"/>
    <property type="match status" value="1"/>
</dbReference>
<protein>
    <recommendedName>
        <fullName evidence="7">Eukaryotic translation initiation factor 3 subunit B</fullName>
        <shortName evidence="7">eIF3b</shortName>
    </recommendedName>
    <alternativeName>
        <fullName evidence="7">Eukaryotic translation initiation factor 3 90 kDa subunit homolog</fullName>
        <shortName evidence="7">eIF3 p90</shortName>
    </alternativeName>
    <alternativeName>
        <fullName evidence="7">Translation initiation factor eIF3, p90 subunit homolog</fullName>
    </alternativeName>
</protein>
<comment type="subunit">
    <text evidence="7 8">Component of the eukaryotic translation initiation factor 3 (eIF-3) complex.</text>
</comment>
<dbReference type="GO" id="GO:0003743">
    <property type="term" value="F:translation initiation factor activity"/>
    <property type="evidence" value="ECO:0007669"/>
    <property type="project" value="UniProtKB-UniRule"/>
</dbReference>
<keyword evidence="6 7" id="KW-0648">Protein biosynthesis</keyword>
<keyword evidence="5 7" id="KW-0694">RNA-binding</keyword>
<dbReference type="Proteomes" id="UP000242525">
    <property type="component" value="Unassembled WGS sequence"/>
</dbReference>
<comment type="caution">
    <text evidence="10">The sequence shown here is derived from an EMBL/GenBank/DDBJ whole genome shotgun (WGS) entry which is preliminary data.</text>
</comment>
<dbReference type="PIRSF" id="PIRSF036424">
    <property type="entry name" value="eIF3b"/>
    <property type="match status" value="1"/>
</dbReference>
<dbReference type="InterPro" id="IPR000504">
    <property type="entry name" value="RRM_dom"/>
</dbReference>
<comment type="similarity">
    <text evidence="7 8">Belongs to the eIF-3 subunit B family.</text>
</comment>
<feature type="domain" description="RRM" evidence="9">
    <location>
        <begin position="34"/>
        <end position="119"/>
    </location>
</feature>
<name>A0A0J9XBQ9_GEOCN</name>
<evidence type="ECO:0000256" key="5">
    <source>
        <dbReference type="ARBA" id="ARBA00022884"/>
    </source>
</evidence>
<comment type="function">
    <text evidence="8">Component of the eukaryotic translation initiation factor 3 (eIF-3) complex, which is involved in protein synthesis and, together with other initiation factors, stimulates binding of mRNA and methionyl-tRNAi to the 40S ribosome.</text>
</comment>
<evidence type="ECO:0000259" key="9">
    <source>
        <dbReference type="PROSITE" id="PS50102"/>
    </source>
</evidence>
<evidence type="ECO:0000256" key="8">
    <source>
        <dbReference type="PIRNR" id="PIRNR036424"/>
    </source>
</evidence>
<dbReference type="GO" id="GO:0031369">
    <property type="term" value="F:translation initiation factor binding"/>
    <property type="evidence" value="ECO:0007669"/>
    <property type="project" value="InterPro"/>
</dbReference>
<dbReference type="InterPro" id="IPR013979">
    <property type="entry name" value="TIF_beta_prop-like"/>
</dbReference>
<dbReference type="InterPro" id="IPR034363">
    <property type="entry name" value="eIF3B_RRM"/>
</dbReference>
<dbReference type="PROSITE" id="PS50102">
    <property type="entry name" value="RRM"/>
    <property type="match status" value="1"/>
</dbReference>
<evidence type="ECO:0000256" key="7">
    <source>
        <dbReference type="HAMAP-Rule" id="MF_03001"/>
    </source>
</evidence>
<dbReference type="EMBL" id="CCBN010000009">
    <property type="protein sequence ID" value="CDO54949.1"/>
    <property type="molecule type" value="Genomic_DNA"/>
</dbReference>
<organism evidence="10 11">
    <name type="scientific">Geotrichum candidum</name>
    <name type="common">Oospora lactis</name>
    <name type="synonym">Dipodascus geotrichum</name>
    <dbReference type="NCBI Taxonomy" id="1173061"/>
    <lineage>
        <taxon>Eukaryota</taxon>
        <taxon>Fungi</taxon>
        <taxon>Dikarya</taxon>
        <taxon>Ascomycota</taxon>
        <taxon>Saccharomycotina</taxon>
        <taxon>Dipodascomycetes</taxon>
        <taxon>Dipodascales</taxon>
        <taxon>Dipodascaceae</taxon>
        <taxon>Geotrichum</taxon>
    </lineage>
</organism>
<evidence type="ECO:0000256" key="1">
    <source>
        <dbReference type="ARBA" id="ARBA00004496"/>
    </source>
</evidence>
<dbReference type="STRING" id="1173061.A0A0J9XBQ9"/>
<dbReference type="FunFam" id="3.30.70.330:FF:000235">
    <property type="entry name" value="Eukaryotic translation initiation factor 3 subunit B"/>
    <property type="match status" value="1"/>
</dbReference>
<evidence type="ECO:0000256" key="3">
    <source>
        <dbReference type="ARBA" id="ARBA00022540"/>
    </source>
</evidence>
<evidence type="ECO:0000313" key="10">
    <source>
        <dbReference type="EMBL" id="CDO54949.1"/>
    </source>
</evidence>